<evidence type="ECO:0000256" key="8">
    <source>
        <dbReference type="ARBA" id="ARBA00022844"/>
    </source>
</evidence>
<name>D2X4C1_HBV</name>
<gene>
    <name evidence="15" type="primary">S</name>
</gene>
<feature type="region of interest" description="Disordered" evidence="14">
    <location>
        <begin position="60"/>
        <end position="170"/>
    </location>
</feature>
<keyword evidence="7" id="KW-1161">Viral attachment to host cell</keyword>
<protein>
    <submittedName>
        <fullName evidence="15">Large S protein</fullName>
    </submittedName>
</protein>
<accession>D2X4C1</accession>
<keyword evidence="8" id="KW-0946">Virion</keyword>
<evidence type="ECO:0000256" key="6">
    <source>
        <dbReference type="ARBA" id="ARBA00022707"/>
    </source>
</evidence>
<reference evidence="15" key="1">
    <citation type="journal article" date="2010" name="J. Gastroenterol.">
        <title>Significant association of different preS mutations with hepatitis B-related cirrhosis or hepatocellular carcinoma.</title>
        <authorList>
            <person name="Yin J."/>
            <person name="Xie J."/>
            <person name="Zhang H."/>
            <person name="Shen Q."/>
            <person name="Han L."/>
            <person name="Lu W."/>
            <person name="Han Y."/>
            <person name="Li C."/>
            <person name="Ni W."/>
            <person name="Wang H."/>
            <person name="Cao G."/>
        </authorList>
    </citation>
    <scope>NUCLEOTIDE SEQUENCE</scope>
    <source>
        <strain evidence="15">P5_95</strain>
    </source>
</reference>
<keyword evidence="12" id="KW-0449">Lipoprotein</keyword>
<keyword evidence="9" id="KW-1133">Transmembrane helix</keyword>
<evidence type="ECO:0000256" key="12">
    <source>
        <dbReference type="ARBA" id="ARBA00023288"/>
    </source>
</evidence>
<dbReference type="GO" id="GO:0019062">
    <property type="term" value="P:virion attachment to host cell"/>
    <property type="evidence" value="ECO:0007669"/>
    <property type="project" value="UniProtKB-KW"/>
</dbReference>
<evidence type="ECO:0000256" key="5">
    <source>
        <dbReference type="ARBA" id="ARBA00022692"/>
    </source>
</evidence>
<evidence type="ECO:0000256" key="7">
    <source>
        <dbReference type="ARBA" id="ARBA00022804"/>
    </source>
</evidence>
<evidence type="ECO:0000256" key="10">
    <source>
        <dbReference type="ARBA" id="ARBA00023136"/>
    </source>
</evidence>
<keyword evidence="2" id="KW-1168">Fusion of virus membrane with host membrane</keyword>
<dbReference type="Pfam" id="PF00695">
    <property type="entry name" value="vMSA"/>
    <property type="match status" value="1"/>
</dbReference>
<proteinExistence type="predicted"/>
<keyword evidence="3" id="KW-0945">Host-virus interaction</keyword>
<evidence type="ECO:0000256" key="2">
    <source>
        <dbReference type="ARBA" id="ARBA00022506"/>
    </source>
</evidence>
<dbReference type="InterPro" id="IPR000349">
    <property type="entry name" value="HBV_HBSAG"/>
</dbReference>
<keyword evidence="4" id="KW-1162">Viral penetration into host cytoplasm</keyword>
<keyword evidence="13" id="KW-1160">Virus entry into host cell</keyword>
<evidence type="ECO:0000256" key="1">
    <source>
        <dbReference type="ARBA" id="ARBA00004182"/>
    </source>
</evidence>
<comment type="subcellular location">
    <subcellularLocation>
        <location evidence="1">Virion membrane</location>
    </subcellularLocation>
</comment>
<sequence length="170" mass="18155">MGGRSCKRRQGIVTNLCVLNLFGLFPDHQSVGAFGTNSDNPDSHFNPNKDHANEANQVGVGAFMPPFTPPHGGFRGQSPQAQGTVTTAPVPPPPNSHNRQSRRQPTPISRDSRDSHPQGKYWTFQQVPLDPRVRPLPAGGSSSGTVNPVPTTASPISSIFSRTGDPAPNM</sequence>
<feature type="non-terminal residue" evidence="15">
    <location>
        <position position="170"/>
    </location>
</feature>
<keyword evidence="5" id="KW-0812">Transmembrane</keyword>
<keyword evidence="6" id="KW-0519">Myristate</keyword>
<evidence type="ECO:0000256" key="14">
    <source>
        <dbReference type="SAM" id="MobiDB-lite"/>
    </source>
</evidence>
<dbReference type="GO" id="GO:0039663">
    <property type="term" value="P:membrane fusion involved in viral entry into host cell"/>
    <property type="evidence" value="ECO:0007669"/>
    <property type="project" value="UniProtKB-KW"/>
</dbReference>
<feature type="compositionally biased region" description="Polar residues" evidence="14">
    <location>
        <begin position="143"/>
        <end position="161"/>
    </location>
</feature>
<evidence type="ECO:0000313" key="15">
    <source>
        <dbReference type="EMBL" id="ADB55123.1"/>
    </source>
</evidence>
<keyword evidence="11" id="KW-0325">Glycoprotein</keyword>
<evidence type="ECO:0000256" key="3">
    <source>
        <dbReference type="ARBA" id="ARBA00022581"/>
    </source>
</evidence>
<organismHost>
    <name type="scientific">Pan troglodytes</name>
    <name type="common">Chimpanzee</name>
    <dbReference type="NCBI Taxonomy" id="9598"/>
</organismHost>
<evidence type="ECO:0000256" key="9">
    <source>
        <dbReference type="ARBA" id="ARBA00022989"/>
    </source>
</evidence>
<dbReference type="EMBL" id="GQ857945">
    <property type="protein sequence ID" value="ADB55123.1"/>
    <property type="molecule type" value="Genomic_DNA"/>
</dbReference>
<dbReference type="GO" id="GO:0055036">
    <property type="term" value="C:virion membrane"/>
    <property type="evidence" value="ECO:0007669"/>
    <property type="project" value="UniProtKB-SubCell"/>
</dbReference>
<organismHost>
    <name type="scientific">Homo sapiens</name>
    <name type="common">Human</name>
    <dbReference type="NCBI Taxonomy" id="9606"/>
</organismHost>
<organism evidence="15">
    <name type="scientific">Hepatitis B virus</name>
    <name type="common">HBV</name>
    <dbReference type="NCBI Taxonomy" id="10407"/>
    <lineage>
        <taxon>Viruses</taxon>
        <taxon>Riboviria</taxon>
        <taxon>Pararnavirae</taxon>
        <taxon>Artverviricota</taxon>
        <taxon>Revtraviricetes</taxon>
        <taxon>Blubervirales</taxon>
        <taxon>Hepadnaviridae</taxon>
        <taxon>Orthohepadnavirus</taxon>
        <taxon>Orthohepadnavirus hominoidei</taxon>
    </lineage>
</organism>
<evidence type="ECO:0000256" key="13">
    <source>
        <dbReference type="ARBA" id="ARBA00023296"/>
    </source>
</evidence>
<evidence type="ECO:0000256" key="4">
    <source>
        <dbReference type="ARBA" id="ARBA00022595"/>
    </source>
</evidence>
<dbReference type="GO" id="GO:0046718">
    <property type="term" value="P:symbiont entry into host cell"/>
    <property type="evidence" value="ECO:0007669"/>
    <property type="project" value="UniProtKB-KW"/>
</dbReference>
<evidence type="ECO:0000256" key="11">
    <source>
        <dbReference type="ARBA" id="ARBA00023180"/>
    </source>
</evidence>
<keyword evidence="10" id="KW-0472">Membrane</keyword>